<organism evidence="2 3">
    <name type="scientific">Dichomitus squalens</name>
    <dbReference type="NCBI Taxonomy" id="114155"/>
    <lineage>
        <taxon>Eukaryota</taxon>
        <taxon>Fungi</taxon>
        <taxon>Dikarya</taxon>
        <taxon>Basidiomycota</taxon>
        <taxon>Agaricomycotina</taxon>
        <taxon>Agaricomycetes</taxon>
        <taxon>Polyporales</taxon>
        <taxon>Polyporaceae</taxon>
        <taxon>Dichomitus</taxon>
    </lineage>
</organism>
<gene>
    <name evidence="2" type="ORF">BD310DRAFT_936452</name>
</gene>
<protein>
    <submittedName>
        <fullName evidence="2">Uncharacterized protein</fullName>
    </submittedName>
</protein>
<proteinExistence type="predicted"/>
<feature type="region of interest" description="Disordered" evidence="1">
    <location>
        <begin position="49"/>
        <end position="68"/>
    </location>
</feature>
<dbReference type="AlphaFoldDB" id="A0A4Q9PJG6"/>
<name>A0A4Q9PJG6_9APHY</name>
<evidence type="ECO:0000256" key="1">
    <source>
        <dbReference type="SAM" id="MobiDB-lite"/>
    </source>
</evidence>
<reference evidence="2 3" key="1">
    <citation type="submission" date="2019-01" db="EMBL/GenBank/DDBJ databases">
        <title>Draft genome sequences of three monokaryotic isolates of the white-rot basidiomycete fungus Dichomitus squalens.</title>
        <authorList>
            <consortium name="DOE Joint Genome Institute"/>
            <person name="Lopez S.C."/>
            <person name="Andreopoulos B."/>
            <person name="Pangilinan J."/>
            <person name="Lipzen A."/>
            <person name="Riley R."/>
            <person name="Ahrendt S."/>
            <person name="Ng V."/>
            <person name="Barry K."/>
            <person name="Daum C."/>
            <person name="Grigoriev I.V."/>
            <person name="Hilden K.S."/>
            <person name="Makela M.R."/>
            <person name="de Vries R.P."/>
        </authorList>
    </citation>
    <scope>NUCLEOTIDE SEQUENCE [LARGE SCALE GENOMIC DNA]</scope>
    <source>
        <strain evidence="2 3">CBS 464.89</strain>
    </source>
</reference>
<sequence length="68" mass="7329">MHVCDSIQSHPLYVGNNGCIGFTPNGALIVIVRDRHSFTSHNMCTQYGEVGGEGKATSPTSLSKEKYS</sequence>
<dbReference type="EMBL" id="ML145194">
    <property type="protein sequence ID" value="TBU54222.1"/>
    <property type="molecule type" value="Genomic_DNA"/>
</dbReference>
<evidence type="ECO:0000313" key="2">
    <source>
        <dbReference type="EMBL" id="TBU54222.1"/>
    </source>
</evidence>
<accession>A0A4Q9PJG6</accession>
<evidence type="ECO:0000313" key="3">
    <source>
        <dbReference type="Proteomes" id="UP000292082"/>
    </source>
</evidence>
<dbReference type="Proteomes" id="UP000292082">
    <property type="component" value="Unassembled WGS sequence"/>
</dbReference>
<keyword evidence="3" id="KW-1185">Reference proteome</keyword>